<accession>A0AB39UG13</accession>
<evidence type="ECO:0000256" key="1">
    <source>
        <dbReference type="SAM" id="MobiDB-lite"/>
    </source>
</evidence>
<gene>
    <name evidence="2" type="ORF">QN217_11300</name>
</gene>
<evidence type="ECO:0000313" key="2">
    <source>
        <dbReference type="EMBL" id="XDS47771.1"/>
    </source>
</evidence>
<proteinExistence type="predicted"/>
<organism evidence="2">
    <name type="scientific">Bifidobacterium fermentum</name>
    <dbReference type="NCBI Taxonomy" id="3059035"/>
    <lineage>
        <taxon>Bacteria</taxon>
        <taxon>Bacillati</taxon>
        <taxon>Actinomycetota</taxon>
        <taxon>Actinomycetes</taxon>
        <taxon>Bifidobacteriales</taxon>
        <taxon>Bifidobacteriaceae</taxon>
        <taxon>Bifidobacterium</taxon>
    </lineage>
</organism>
<dbReference type="EMBL" id="CP129681">
    <property type="protein sequence ID" value="XDS47771.1"/>
    <property type="molecule type" value="Genomic_DNA"/>
</dbReference>
<dbReference type="AlphaFoldDB" id="A0AB39UG13"/>
<protein>
    <submittedName>
        <fullName evidence="2">Uncharacterized protein</fullName>
    </submittedName>
</protein>
<dbReference type="RefSeq" id="WP_369343275.1">
    <property type="nucleotide sequence ID" value="NZ_CP129681.1"/>
</dbReference>
<feature type="region of interest" description="Disordered" evidence="1">
    <location>
        <begin position="55"/>
        <end position="88"/>
    </location>
</feature>
<name>A0AB39UG13_9BIFI</name>
<keyword evidence="2" id="KW-0614">Plasmid</keyword>
<geneLocation type="plasmid" evidence="2">
    <name>unnamed6</name>
</geneLocation>
<sequence>MGYPNAMLAIPKTAVLCNDDGNGDSLVQMETTGHALKRPPLFSSVPEPFIESCENGKRHTYDGNGDLATGNSDDDQREGACKLKKKNY</sequence>
<reference evidence="2" key="1">
    <citation type="submission" date="2023-07" db="EMBL/GenBank/DDBJ databases">
        <title>Bifidobacterium aquikefiriaerophilum sp. nov. and Bifidobacterium eccum sp. nov., isolated from water kefir.</title>
        <authorList>
            <person name="Breselge S."/>
            <person name="Bellassi P."/>
            <person name="Barcenilla C."/>
            <person name="Alvarez-Ordonez A."/>
            <person name="Morelli L."/>
            <person name="Cotter P.D."/>
        </authorList>
    </citation>
    <scope>NUCLEOTIDE SEQUENCE</scope>
    <source>
        <strain evidence="2">WK048_4_13</strain>
        <plasmid evidence="2">unnamed6</plasmid>
    </source>
</reference>